<keyword evidence="3" id="KW-0378">Hydrolase</keyword>
<sequence length="145" mass="16722">MNVEKQRLLIARLTAQVMQRRRDFLHRTSATLIKNHDLVAAEELRSRNLLKNHALAMSIQDNGWRMFLSMLTYKVALYGKNFVTVDPRNTTQTCHACGHIMSGKEKLTLKDREWICPKCGIHHIRDVNAAKNILARAKAKFVSMH</sequence>
<keyword evidence="3" id="KW-0540">Nuclease</keyword>
<name>A0ABW7DLH7_9FIRM</name>
<proteinExistence type="predicted"/>
<dbReference type="GO" id="GO:0004519">
    <property type="term" value="F:endonuclease activity"/>
    <property type="evidence" value="ECO:0007669"/>
    <property type="project" value="UniProtKB-KW"/>
</dbReference>
<dbReference type="InterPro" id="IPR010095">
    <property type="entry name" value="Cas12f1-like_TNB"/>
</dbReference>
<protein>
    <submittedName>
        <fullName evidence="3">RNA-guided endonuclease InsQ/TnpB family protein</fullName>
    </submittedName>
</protein>
<keyword evidence="3" id="KW-0255">Endonuclease</keyword>
<comment type="caution">
    <text evidence="3">The sequence shown here is derived from an EMBL/GenBank/DDBJ whole genome shotgun (WGS) entry which is preliminary data.</text>
</comment>
<keyword evidence="4" id="KW-1185">Reference proteome</keyword>
<dbReference type="Pfam" id="PF07282">
    <property type="entry name" value="Cas12f1-like_TNB"/>
    <property type="match status" value="1"/>
</dbReference>
<gene>
    <name evidence="3" type="ORF">ACGTZG_03350</name>
</gene>
<feature type="domain" description="Cas12f1-like TNB" evidence="2">
    <location>
        <begin position="64"/>
        <end position="133"/>
    </location>
</feature>
<dbReference type="Proteomes" id="UP001605989">
    <property type="component" value="Unassembled WGS sequence"/>
</dbReference>
<evidence type="ECO:0000256" key="1">
    <source>
        <dbReference type="ARBA" id="ARBA00023125"/>
    </source>
</evidence>
<evidence type="ECO:0000313" key="3">
    <source>
        <dbReference type="EMBL" id="MFG6272218.1"/>
    </source>
</evidence>
<evidence type="ECO:0000313" key="4">
    <source>
        <dbReference type="Proteomes" id="UP001605989"/>
    </source>
</evidence>
<accession>A0ABW7DLH7</accession>
<organism evidence="3 4">
    <name type="scientific">Megasphaera hexanoica</name>
    <dbReference type="NCBI Taxonomy" id="1675036"/>
    <lineage>
        <taxon>Bacteria</taxon>
        <taxon>Bacillati</taxon>
        <taxon>Bacillota</taxon>
        <taxon>Negativicutes</taxon>
        <taxon>Veillonellales</taxon>
        <taxon>Veillonellaceae</taxon>
        <taxon>Megasphaera</taxon>
    </lineage>
</organism>
<dbReference type="RefSeq" id="WP_257536569.1">
    <property type="nucleotide sequence ID" value="NZ_CP011940.1"/>
</dbReference>
<evidence type="ECO:0000259" key="2">
    <source>
        <dbReference type="Pfam" id="PF07282"/>
    </source>
</evidence>
<reference evidence="3 4" key="1">
    <citation type="submission" date="2024-10" db="EMBL/GenBank/DDBJ databases">
        <authorList>
            <person name="Sang B.-I."/>
            <person name="Prabhaharan D."/>
        </authorList>
    </citation>
    <scope>NUCLEOTIDE SEQUENCE [LARGE SCALE GENOMIC DNA]</scope>
    <source>
        <strain evidence="3 4">MH</strain>
    </source>
</reference>
<dbReference type="NCBIfam" id="NF040570">
    <property type="entry name" value="guided_TnpB"/>
    <property type="match status" value="1"/>
</dbReference>
<keyword evidence="1" id="KW-0238">DNA-binding</keyword>
<dbReference type="EMBL" id="JBIEKR010000002">
    <property type="protein sequence ID" value="MFG6272218.1"/>
    <property type="molecule type" value="Genomic_DNA"/>
</dbReference>